<dbReference type="STRING" id="1086013.SAMN05421774_1056"/>
<keyword evidence="11" id="KW-1185">Reference proteome</keyword>
<feature type="transmembrane region" description="Helical" evidence="9">
    <location>
        <begin position="12"/>
        <end position="30"/>
    </location>
</feature>
<feature type="transmembrane region" description="Helical" evidence="9">
    <location>
        <begin position="157"/>
        <end position="181"/>
    </location>
</feature>
<keyword evidence="3" id="KW-1003">Cell membrane</keyword>
<keyword evidence="7 9" id="KW-0472">Membrane</keyword>
<evidence type="ECO:0000256" key="6">
    <source>
        <dbReference type="ARBA" id="ARBA00022989"/>
    </source>
</evidence>
<evidence type="ECO:0000256" key="2">
    <source>
        <dbReference type="ARBA" id="ARBA00022448"/>
    </source>
</evidence>
<dbReference type="Pfam" id="PF04143">
    <property type="entry name" value="Sulf_transp"/>
    <property type="match status" value="2"/>
</dbReference>
<evidence type="ECO:0000256" key="7">
    <source>
        <dbReference type="ARBA" id="ARBA00023136"/>
    </source>
</evidence>
<evidence type="ECO:0000256" key="4">
    <source>
        <dbReference type="ARBA" id="ARBA00022519"/>
    </source>
</evidence>
<dbReference type="Proteomes" id="UP000186141">
    <property type="component" value="Unassembled WGS sequence"/>
</dbReference>
<feature type="transmembrane region" description="Helical" evidence="9">
    <location>
        <begin position="51"/>
        <end position="70"/>
    </location>
</feature>
<protein>
    <submittedName>
        <fullName evidence="10">Sulphur transport</fullName>
    </submittedName>
</protein>
<dbReference type="AlphaFoldDB" id="A0A1N7P6I3"/>
<comment type="similarity">
    <text evidence="8">Belongs to the TsuA/YedE (TC 9.B.102) family.</text>
</comment>
<evidence type="ECO:0000313" key="11">
    <source>
        <dbReference type="Proteomes" id="UP000186141"/>
    </source>
</evidence>
<organism evidence="10 11">
    <name type="scientific">Gemmobacter megaterium</name>
    <dbReference type="NCBI Taxonomy" id="1086013"/>
    <lineage>
        <taxon>Bacteria</taxon>
        <taxon>Pseudomonadati</taxon>
        <taxon>Pseudomonadota</taxon>
        <taxon>Alphaproteobacteria</taxon>
        <taxon>Rhodobacterales</taxon>
        <taxon>Paracoccaceae</taxon>
        <taxon>Gemmobacter</taxon>
    </lineage>
</organism>
<keyword evidence="6 9" id="KW-1133">Transmembrane helix</keyword>
<dbReference type="PANTHER" id="PTHR30574">
    <property type="entry name" value="INNER MEMBRANE PROTEIN YEDE"/>
    <property type="match status" value="1"/>
</dbReference>
<dbReference type="RefSeq" id="WP_076531764.1">
    <property type="nucleotide sequence ID" value="NZ_BMEH01000005.1"/>
</dbReference>
<dbReference type="PANTHER" id="PTHR30574:SF1">
    <property type="entry name" value="SULPHUR TRANSPORT DOMAIN-CONTAINING PROTEIN"/>
    <property type="match status" value="1"/>
</dbReference>
<evidence type="ECO:0000256" key="9">
    <source>
        <dbReference type="SAM" id="Phobius"/>
    </source>
</evidence>
<gene>
    <name evidence="10" type="ORF">SAMN05421774_1056</name>
</gene>
<evidence type="ECO:0000256" key="3">
    <source>
        <dbReference type="ARBA" id="ARBA00022475"/>
    </source>
</evidence>
<name>A0A1N7P6I3_9RHOB</name>
<keyword evidence="4" id="KW-0997">Cell inner membrane</keyword>
<feature type="transmembrane region" description="Helical" evidence="9">
    <location>
        <begin position="230"/>
        <end position="259"/>
    </location>
</feature>
<evidence type="ECO:0000256" key="8">
    <source>
        <dbReference type="ARBA" id="ARBA00035655"/>
    </source>
</evidence>
<proteinExistence type="inferred from homology"/>
<reference evidence="10 11" key="1">
    <citation type="submission" date="2017-01" db="EMBL/GenBank/DDBJ databases">
        <authorList>
            <person name="Mah S.A."/>
            <person name="Swanson W.J."/>
            <person name="Moy G.W."/>
            <person name="Vacquier V.D."/>
        </authorList>
    </citation>
    <scope>NUCLEOTIDE SEQUENCE [LARGE SCALE GENOMIC DNA]</scope>
    <source>
        <strain evidence="10 11">DSM 26375</strain>
    </source>
</reference>
<dbReference type="GO" id="GO:0005886">
    <property type="term" value="C:plasma membrane"/>
    <property type="evidence" value="ECO:0007669"/>
    <property type="project" value="UniProtKB-SubCell"/>
</dbReference>
<feature type="transmembrane region" description="Helical" evidence="9">
    <location>
        <begin position="309"/>
        <end position="327"/>
    </location>
</feature>
<feature type="transmembrane region" description="Helical" evidence="9">
    <location>
        <begin position="82"/>
        <end position="106"/>
    </location>
</feature>
<feature type="transmembrane region" description="Helical" evidence="9">
    <location>
        <begin position="113"/>
        <end position="137"/>
    </location>
</feature>
<evidence type="ECO:0000256" key="5">
    <source>
        <dbReference type="ARBA" id="ARBA00022692"/>
    </source>
</evidence>
<feature type="transmembrane region" description="Helical" evidence="9">
    <location>
        <begin position="280"/>
        <end position="303"/>
    </location>
</feature>
<dbReference type="OrthoDB" id="5342349at2"/>
<accession>A0A1N7P6I3</accession>
<evidence type="ECO:0000313" key="10">
    <source>
        <dbReference type="EMBL" id="SIT06212.1"/>
    </source>
</evidence>
<dbReference type="EMBL" id="FTOT01000005">
    <property type="protein sequence ID" value="SIT06212.1"/>
    <property type="molecule type" value="Genomic_DNA"/>
</dbReference>
<keyword evidence="5 9" id="KW-0812">Transmembrane</keyword>
<dbReference type="InterPro" id="IPR007272">
    <property type="entry name" value="Sulf_transp_TsuA/YedE"/>
</dbReference>
<evidence type="ECO:0000256" key="1">
    <source>
        <dbReference type="ARBA" id="ARBA00004429"/>
    </source>
</evidence>
<feature type="transmembrane region" description="Helical" evidence="9">
    <location>
        <begin position="188"/>
        <end position="210"/>
    </location>
</feature>
<comment type="subcellular location">
    <subcellularLocation>
        <location evidence="1">Cell inner membrane</location>
        <topology evidence="1">Multi-pass membrane protein</topology>
    </subcellularLocation>
</comment>
<keyword evidence="2" id="KW-0813">Transport</keyword>
<sequence length="351" mass="34904">MLESLGLDMSPRAVSLWAGVLIGLAFGALAERSRFCLRRAVVGPAGERGEASAMWLAALATAVAGTQLAQATGLIDLGGHRFLAPTLPAVAILVGGLLFGAGMVLARGCPARLTVLAATGNLRAAIVVLLIAVVGLISMKGLLAPTAGKLAGITISLPHLAALPGSAIAVPIILVLLSLAARPSWRTLAFGSAIGALVPATWLATGWFLLDDFDPVPVEALSFIAPVTDTLFWSIAATAIAPGLGVGLVLGTLGGALLSALSGQRTDWQSFATPRETGRYVSGAALMGVGGVLAGGCTIGAGLSGVSTLSTAAILALAAIVIGARLTDRLLSASFAGSAGSSATLPPQPAE</sequence>